<feature type="compositionally biased region" description="Low complexity" evidence="1">
    <location>
        <begin position="23"/>
        <end position="78"/>
    </location>
</feature>
<feature type="region of interest" description="Disordered" evidence="1">
    <location>
        <begin position="23"/>
        <end position="97"/>
    </location>
</feature>
<feature type="chain" id="PRO_5041696023" description="Lipoprotein" evidence="2">
    <location>
        <begin position="25"/>
        <end position="245"/>
    </location>
</feature>
<dbReference type="EMBL" id="BJUU01000004">
    <property type="protein sequence ID" value="GEK79649.1"/>
    <property type="molecule type" value="Genomic_DNA"/>
</dbReference>
<protein>
    <recommendedName>
        <fullName evidence="5">Lipoprotein</fullName>
    </recommendedName>
</protein>
<dbReference type="PROSITE" id="PS51257">
    <property type="entry name" value="PROKAR_LIPOPROTEIN"/>
    <property type="match status" value="1"/>
</dbReference>
<sequence>MSRRVRTSLLSLAAAVLLAGCASTAPPAAPSSSTGATPTETSSSTPATPGASEPPGASEAPGASKAPQPSAPSGSAAAEDGTPLADAPRCADGVVIDPDAPSAGVSWQGSYDEQIAASEPRAGFEPAPLLDSDGVLCSVVFRMPLHGPGSEGRVGLASTALVRDDGLRDGVVAWALEHGYEPLEEGEETEFVLEDGDTFDARMSVMAIGEPVYGDVPLESLERRSGLELEPTDVLLTHVDFRSAG</sequence>
<gene>
    <name evidence="3" type="ORF">ABA31_10000</name>
</gene>
<accession>A0AA87URK8</accession>
<dbReference type="AlphaFoldDB" id="A0AA87URK8"/>
<keyword evidence="2" id="KW-0732">Signal</keyword>
<proteinExistence type="predicted"/>
<evidence type="ECO:0000313" key="3">
    <source>
        <dbReference type="EMBL" id="GEK79649.1"/>
    </source>
</evidence>
<reference evidence="3 4" key="1">
    <citation type="submission" date="2019-07" db="EMBL/GenBank/DDBJ databases">
        <title>Whole genome shotgun sequence of Agrococcus baldri NBRC 103055.</title>
        <authorList>
            <person name="Hosoyama A."/>
            <person name="Uohara A."/>
            <person name="Ohji S."/>
            <person name="Ichikawa N."/>
        </authorList>
    </citation>
    <scope>NUCLEOTIDE SEQUENCE [LARGE SCALE GENOMIC DNA]</scope>
    <source>
        <strain evidence="3 4">NBRC 103055</strain>
    </source>
</reference>
<evidence type="ECO:0008006" key="5">
    <source>
        <dbReference type="Google" id="ProtNLM"/>
    </source>
</evidence>
<feature type="signal peptide" evidence="2">
    <location>
        <begin position="1"/>
        <end position="24"/>
    </location>
</feature>
<organism evidence="3 4">
    <name type="scientific">Agrococcus baldri</name>
    <dbReference type="NCBI Taxonomy" id="153730"/>
    <lineage>
        <taxon>Bacteria</taxon>
        <taxon>Bacillati</taxon>
        <taxon>Actinomycetota</taxon>
        <taxon>Actinomycetes</taxon>
        <taxon>Micrococcales</taxon>
        <taxon>Microbacteriaceae</taxon>
        <taxon>Agrococcus</taxon>
    </lineage>
</organism>
<name>A0AA87URK8_9MICO</name>
<evidence type="ECO:0000313" key="4">
    <source>
        <dbReference type="Proteomes" id="UP000321749"/>
    </source>
</evidence>
<comment type="caution">
    <text evidence="3">The sequence shown here is derived from an EMBL/GenBank/DDBJ whole genome shotgun (WGS) entry which is preliminary data.</text>
</comment>
<evidence type="ECO:0000256" key="2">
    <source>
        <dbReference type="SAM" id="SignalP"/>
    </source>
</evidence>
<dbReference type="Proteomes" id="UP000321749">
    <property type="component" value="Unassembled WGS sequence"/>
</dbReference>
<keyword evidence="4" id="KW-1185">Reference proteome</keyword>
<evidence type="ECO:0000256" key="1">
    <source>
        <dbReference type="SAM" id="MobiDB-lite"/>
    </source>
</evidence>